<sequence length="154" mass="18212">MSQGRSIGMELRTLRNLLLRKVEGVIHKKYNDQLTCMHGWVLKYFVDHQDRDVFQRDLEHEFSIRRSTATKILQLMEKNCLIRRVPVPYDARLKKIVLTPKAIEYHQAVVKSFIELEQELKKGISEEEMDSFFAIMDKLKKNLEQPSSMRSGKF</sequence>
<dbReference type="RefSeq" id="WP_379894577.1">
    <property type="nucleotide sequence ID" value="NZ_CBCSCT010000048.1"/>
</dbReference>
<keyword evidence="2" id="KW-0238">DNA-binding</keyword>
<organism evidence="5 6">
    <name type="scientific">Marinicrinis lubricantis</name>
    <dbReference type="NCBI Taxonomy" id="2086470"/>
    <lineage>
        <taxon>Bacteria</taxon>
        <taxon>Bacillati</taxon>
        <taxon>Bacillota</taxon>
        <taxon>Bacilli</taxon>
        <taxon>Bacillales</taxon>
        <taxon>Paenibacillaceae</taxon>
    </lineage>
</organism>
<keyword evidence="1" id="KW-0805">Transcription regulation</keyword>
<dbReference type="SUPFAM" id="SSF46785">
    <property type="entry name" value="Winged helix' DNA-binding domain"/>
    <property type="match status" value="1"/>
</dbReference>
<dbReference type="PROSITE" id="PS50995">
    <property type="entry name" value="HTH_MARR_2"/>
    <property type="match status" value="1"/>
</dbReference>
<gene>
    <name evidence="5" type="ORF">ACFPXP_12535</name>
</gene>
<name>A0ABW1IQA0_9BACL</name>
<dbReference type="InterPro" id="IPR000835">
    <property type="entry name" value="HTH_MarR-typ"/>
</dbReference>
<evidence type="ECO:0000256" key="2">
    <source>
        <dbReference type="ARBA" id="ARBA00023125"/>
    </source>
</evidence>
<reference evidence="6" key="1">
    <citation type="journal article" date="2019" name="Int. J. Syst. Evol. Microbiol.">
        <title>The Global Catalogue of Microorganisms (GCM) 10K type strain sequencing project: providing services to taxonomists for standard genome sequencing and annotation.</title>
        <authorList>
            <consortium name="The Broad Institute Genomics Platform"/>
            <consortium name="The Broad Institute Genome Sequencing Center for Infectious Disease"/>
            <person name="Wu L."/>
            <person name="Ma J."/>
        </authorList>
    </citation>
    <scope>NUCLEOTIDE SEQUENCE [LARGE SCALE GENOMIC DNA]</scope>
    <source>
        <strain evidence="6">CCM 8749</strain>
    </source>
</reference>
<evidence type="ECO:0000256" key="1">
    <source>
        <dbReference type="ARBA" id="ARBA00023015"/>
    </source>
</evidence>
<dbReference type="Gene3D" id="1.10.10.10">
    <property type="entry name" value="Winged helix-like DNA-binding domain superfamily/Winged helix DNA-binding domain"/>
    <property type="match status" value="1"/>
</dbReference>
<dbReference type="SMART" id="SM00347">
    <property type="entry name" value="HTH_MARR"/>
    <property type="match status" value="1"/>
</dbReference>
<evidence type="ECO:0000313" key="6">
    <source>
        <dbReference type="Proteomes" id="UP001596250"/>
    </source>
</evidence>
<accession>A0ABW1IQA0</accession>
<evidence type="ECO:0000313" key="5">
    <source>
        <dbReference type="EMBL" id="MFC5987233.1"/>
    </source>
</evidence>
<proteinExistence type="predicted"/>
<dbReference type="PANTHER" id="PTHR42756:SF1">
    <property type="entry name" value="TRANSCRIPTIONAL REPRESSOR OF EMRAB OPERON"/>
    <property type="match status" value="1"/>
</dbReference>
<keyword evidence="6" id="KW-1185">Reference proteome</keyword>
<evidence type="ECO:0000256" key="3">
    <source>
        <dbReference type="ARBA" id="ARBA00023163"/>
    </source>
</evidence>
<dbReference type="EMBL" id="JBHSQV010000156">
    <property type="protein sequence ID" value="MFC5987233.1"/>
    <property type="molecule type" value="Genomic_DNA"/>
</dbReference>
<dbReference type="InterPro" id="IPR036388">
    <property type="entry name" value="WH-like_DNA-bd_sf"/>
</dbReference>
<feature type="domain" description="HTH marR-type" evidence="4">
    <location>
        <begin position="8"/>
        <end position="141"/>
    </location>
</feature>
<evidence type="ECO:0000259" key="4">
    <source>
        <dbReference type="PROSITE" id="PS50995"/>
    </source>
</evidence>
<dbReference type="InterPro" id="IPR036390">
    <property type="entry name" value="WH_DNA-bd_sf"/>
</dbReference>
<protein>
    <submittedName>
        <fullName evidence="5">MarR family winged helix-turn-helix transcriptional regulator</fullName>
    </submittedName>
</protein>
<dbReference type="PRINTS" id="PR00598">
    <property type="entry name" value="HTHMARR"/>
</dbReference>
<dbReference type="Proteomes" id="UP001596250">
    <property type="component" value="Unassembled WGS sequence"/>
</dbReference>
<dbReference type="PANTHER" id="PTHR42756">
    <property type="entry name" value="TRANSCRIPTIONAL REGULATOR, MARR"/>
    <property type="match status" value="1"/>
</dbReference>
<keyword evidence="3" id="KW-0804">Transcription</keyword>
<comment type="caution">
    <text evidence="5">The sequence shown here is derived from an EMBL/GenBank/DDBJ whole genome shotgun (WGS) entry which is preliminary data.</text>
</comment>